<dbReference type="Proteomes" id="UP000325434">
    <property type="component" value="Unassembled WGS sequence"/>
</dbReference>
<name>A0A5N6GW70_ASPFL</name>
<evidence type="ECO:0000313" key="1">
    <source>
        <dbReference type="EMBL" id="KAB8246596.1"/>
    </source>
</evidence>
<proteinExistence type="predicted"/>
<dbReference type="AlphaFoldDB" id="A0A5N6GW70"/>
<reference evidence="1" key="1">
    <citation type="submission" date="2019-04" db="EMBL/GenBank/DDBJ databases">
        <title>Friends and foes A comparative genomics study of 23 Aspergillus species from section Flavi.</title>
        <authorList>
            <consortium name="DOE Joint Genome Institute"/>
            <person name="Kjaerbolling I."/>
            <person name="Vesth T."/>
            <person name="Frisvad J.C."/>
            <person name="Nybo J.L."/>
            <person name="Theobald S."/>
            <person name="Kildgaard S."/>
            <person name="Isbrandt T."/>
            <person name="Kuo A."/>
            <person name="Sato A."/>
            <person name="Lyhne E.K."/>
            <person name="Kogle M.E."/>
            <person name="Wiebenga A."/>
            <person name="Kun R.S."/>
            <person name="Lubbers R.J."/>
            <person name="Makela M.R."/>
            <person name="Barry K."/>
            <person name="Chovatia M."/>
            <person name="Clum A."/>
            <person name="Daum C."/>
            <person name="Haridas S."/>
            <person name="He G."/>
            <person name="LaButti K."/>
            <person name="Lipzen A."/>
            <person name="Mondo S."/>
            <person name="Riley R."/>
            <person name="Salamov A."/>
            <person name="Simmons B.A."/>
            <person name="Magnuson J.K."/>
            <person name="Henrissat B."/>
            <person name="Mortensen U.H."/>
            <person name="Larsen T.O."/>
            <person name="Devries R.P."/>
            <person name="Grigoriev I.V."/>
            <person name="Machida M."/>
            <person name="Baker S.E."/>
            <person name="Andersen M.R."/>
        </authorList>
    </citation>
    <scope>NUCLEOTIDE SEQUENCE [LARGE SCALE GENOMIC DNA]</scope>
    <source>
        <strain evidence="1">CBS 121.62</strain>
    </source>
</reference>
<organism evidence="1">
    <name type="scientific">Aspergillus flavus</name>
    <dbReference type="NCBI Taxonomy" id="5059"/>
    <lineage>
        <taxon>Eukaryota</taxon>
        <taxon>Fungi</taxon>
        <taxon>Dikarya</taxon>
        <taxon>Ascomycota</taxon>
        <taxon>Pezizomycotina</taxon>
        <taxon>Eurotiomycetes</taxon>
        <taxon>Eurotiomycetidae</taxon>
        <taxon>Eurotiales</taxon>
        <taxon>Aspergillaceae</taxon>
        <taxon>Aspergillus</taxon>
        <taxon>Aspergillus subgen. Circumdati</taxon>
    </lineage>
</organism>
<protein>
    <submittedName>
        <fullName evidence="1">Uncharacterized protein</fullName>
    </submittedName>
</protein>
<sequence length="71" mass="8073">MVLRLFRRQARYGAATSLETLAVVDDEWSGSVFTLEICCRLEAAAPGTILRSRESPYSYKQPLTEWVDKGY</sequence>
<accession>A0A5N6GW70</accession>
<gene>
    <name evidence="1" type="ORF">BDV35DRAFT_392844</name>
</gene>
<dbReference type="EMBL" id="ML734598">
    <property type="protein sequence ID" value="KAB8246596.1"/>
    <property type="molecule type" value="Genomic_DNA"/>
</dbReference>